<feature type="region of interest" description="Disordered" evidence="8">
    <location>
        <begin position="201"/>
        <end position="256"/>
    </location>
</feature>
<dbReference type="InterPro" id="IPR003121">
    <property type="entry name" value="SWIB_MDM2_domain"/>
</dbReference>
<dbReference type="Proteomes" id="UP000515163">
    <property type="component" value="Unplaced"/>
</dbReference>
<dbReference type="GO" id="GO:0005634">
    <property type="term" value="C:nucleus"/>
    <property type="evidence" value="ECO:0007669"/>
    <property type="project" value="UniProtKB-SubCell"/>
</dbReference>
<dbReference type="PROSITE" id="PS01358">
    <property type="entry name" value="ZF_RANBP2_1"/>
    <property type="match status" value="1"/>
</dbReference>
<dbReference type="PROSITE" id="PS51925">
    <property type="entry name" value="SWIB_MDM2"/>
    <property type="match status" value="1"/>
</dbReference>
<dbReference type="PROSITE" id="PS50089">
    <property type="entry name" value="ZF_RING_2"/>
    <property type="match status" value="1"/>
</dbReference>
<organism evidence="12 13">
    <name type="scientific">Actinia tenebrosa</name>
    <name type="common">Australian red waratah sea anemone</name>
    <dbReference type="NCBI Taxonomy" id="6105"/>
    <lineage>
        <taxon>Eukaryota</taxon>
        <taxon>Metazoa</taxon>
        <taxon>Cnidaria</taxon>
        <taxon>Anthozoa</taxon>
        <taxon>Hexacorallia</taxon>
        <taxon>Actiniaria</taxon>
        <taxon>Actiniidae</taxon>
        <taxon>Actinia</taxon>
    </lineage>
</organism>
<evidence type="ECO:0000256" key="6">
    <source>
        <dbReference type="ARBA" id="ARBA00023242"/>
    </source>
</evidence>
<dbReference type="InterPro" id="IPR013083">
    <property type="entry name" value="Znf_RING/FYVE/PHD"/>
</dbReference>
<dbReference type="PANTHER" id="PTHR46858:SF5">
    <property type="entry name" value="E3 UBIQUITIN-PROTEIN LIGASE APD1-RELATED"/>
    <property type="match status" value="1"/>
</dbReference>
<dbReference type="InParanoid" id="A0A6P8I6B8"/>
<dbReference type="PANTHER" id="PTHR46858">
    <property type="entry name" value="OS05G0521000 PROTEIN"/>
    <property type="match status" value="1"/>
</dbReference>
<dbReference type="GO" id="GO:0061630">
    <property type="term" value="F:ubiquitin protein ligase activity"/>
    <property type="evidence" value="ECO:0007669"/>
    <property type="project" value="TreeGrafter"/>
</dbReference>
<reference evidence="13" key="1">
    <citation type="submission" date="2025-08" db="UniProtKB">
        <authorList>
            <consortium name="RefSeq"/>
        </authorList>
    </citation>
    <scope>IDENTIFICATION</scope>
    <source>
        <tissue evidence="13">Tentacle</tissue>
    </source>
</reference>
<dbReference type="Pfam" id="PF02201">
    <property type="entry name" value="SWIB"/>
    <property type="match status" value="1"/>
</dbReference>
<feature type="domain" description="DM2" evidence="11">
    <location>
        <begin position="20"/>
        <end position="101"/>
    </location>
</feature>
<dbReference type="GO" id="GO:0051726">
    <property type="term" value="P:regulation of cell cycle"/>
    <property type="evidence" value="ECO:0007669"/>
    <property type="project" value="InterPro"/>
</dbReference>
<dbReference type="PIRSF" id="PIRSF006748">
    <property type="entry name" value="p53_MDM_2/4"/>
    <property type="match status" value="1"/>
</dbReference>
<dbReference type="Gene3D" id="2.30.30.380">
    <property type="entry name" value="Zn-finger domain of Sec23/24"/>
    <property type="match status" value="1"/>
</dbReference>
<evidence type="ECO:0000256" key="7">
    <source>
        <dbReference type="PROSITE-ProRule" id="PRU00322"/>
    </source>
</evidence>
<feature type="compositionally biased region" description="Acidic residues" evidence="8">
    <location>
        <begin position="235"/>
        <end position="256"/>
    </location>
</feature>
<dbReference type="Gene3D" id="1.10.245.10">
    <property type="entry name" value="SWIB/MDM2 domain"/>
    <property type="match status" value="1"/>
</dbReference>
<proteinExistence type="inferred from homology"/>
<dbReference type="SUPFAM" id="SSF47592">
    <property type="entry name" value="SWIB/MDM2 domain"/>
    <property type="match status" value="1"/>
</dbReference>
<sequence length="523" mass="57462">MEFKEGACNIVEKPKRYATGLVRPRPELKVLLEKVGATAPVYTKYEVIEHLKEYINDKKLVDPNNPMKIKCEDDDILEKVFGCKEFFTENVCELLHHNLESVSDTSDGELGIISLENTKEQNNKRKRANLTDVSSSSGAGSPLNVPFGIGFIRKGSFESNDDYSDGSRRSSYSRKPGYETPATAVVSDSEDEIVFTNDITDLDTFSVEYEPPETSDEEKDEDDSDEEPAIIISSDDSDEDPGADGGDEFDNEENSDSEDSWECLECWTMNHPMTTKCYKCWKERSFALQQFVRTVSAPVASNNISIPVIPVIPSLQRCKTDFPCVQIDSVINAEKQSHLSASPSSATESLTFLADKKMQVSLSRSSSSCSSTTQTSCDSGVCVSSCETDTEKTISVSVINNQHEKLDQQEHLDSNAICLGAKKGDSSSAFSTYSNLVIPGATTSLLSSDLPPVAVPSMSSTEKNATEQPLCVICTTAPRNASIIHGRSGHQVCCITCAEKLKAAKKKCPVCRRKIHYVIKNFL</sequence>
<evidence type="ECO:0000256" key="5">
    <source>
        <dbReference type="ARBA" id="ARBA00022833"/>
    </source>
</evidence>
<dbReference type="GeneID" id="116299605"/>
<evidence type="ECO:0000259" key="11">
    <source>
        <dbReference type="PROSITE" id="PS51925"/>
    </source>
</evidence>
<evidence type="ECO:0000259" key="9">
    <source>
        <dbReference type="PROSITE" id="PS50089"/>
    </source>
</evidence>
<dbReference type="InterPro" id="IPR016495">
    <property type="entry name" value="p53_neg-reg_MDM_2/4"/>
</dbReference>
<dbReference type="GO" id="GO:0016567">
    <property type="term" value="P:protein ubiquitination"/>
    <property type="evidence" value="ECO:0007669"/>
    <property type="project" value="TreeGrafter"/>
</dbReference>
<evidence type="ECO:0000256" key="3">
    <source>
        <dbReference type="ARBA" id="ARBA00022723"/>
    </source>
</evidence>
<evidence type="ECO:0000313" key="12">
    <source>
        <dbReference type="Proteomes" id="UP000515163"/>
    </source>
</evidence>
<dbReference type="GO" id="GO:0010468">
    <property type="term" value="P:regulation of gene expression"/>
    <property type="evidence" value="ECO:0007669"/>
    <property type="project" value="TreeGrafter"/>
</dbReference>
<feature type="region of interest" description="Disordered" evidence="8">
    <location>
        <begin position="160"/>
        <end position="186"/>
    </location>
</feature>
<gene>
    <name evidence="13" type="primary">LOC116299605</name>
</gene>
<protein>
    <submittedName>
        <fullName evidence="13">Protein Mdm4-like isoform X1</fullName>
    </submittedName>
</protein>
<accession>A0A6P8I6B8</accession>
<dbReference type="Gene3D" id="3.30.40.10">
    <property type="entry name" value="Zinc/RING finger domain, C3HC4 (zinc finger)"/>
    <property type="match status" value="1"/>
</dbReference>
<dbReference type="SUPFAM" id="SSF57850">
    <property type="entry name" value="RING/U-box"/>
    <property type="match status" value="1"/>
</dbReference>
<dbReference type="Pfam" id="PF13920">
    <property type="entry name" value="zf-C3HC4_3"/>
    <property type="match status" value="1"/>
</dbReference>
<dbReference type="InterPro" id="IPR036885">
    <property type="entry name" value="SWIB_MDM2_dom_sf"/>
</dbReference>
<evidence type="ECO:0000313" key="13">
    <source>
        <dbReference type="RefSeq" id="XP_031564139.1"/>
    </source>
</evidence>
<dbReference type="InterPro" id="IPR001876">
    <property type="entry name" value="Znf_RanBP2"/>
</dbReference>
<dbReference type="AlphaFoldDB" id="A0A6P8I6B8"/>
<keyword evidence="6" id="KW-0539">Nucleus</keyword>
<evidence type="ECO:0000256" key="1">
    <source>
        <dbReference type="ARBA" id="ARBA00004123"/>
    </source>
</evidence>
<evidence type="ECO:0000256" key="8">
    <source>
        <dbReference type="SAM" id="MobiDB-lite"/>
    </source>
</evidence>
<dbReference type="InterPro" id="IPR001841">
    <property type="entry name" value="Znf_RING"/>
</dbReference>
<evidence type="ECO:0000259" key="10">
    <source>
        <dbReference type="PROSITE" id="PS50199"/>
    </source>
</evidence>
<name>A0A6P8I6B8_ACTTE</name>
<feature type="domain" description="RanBP2-type" evidence="10">
    <location>
        <begin position="257"/>
        <end position="286"/>
    </location>
</feature>
<dbReference type="GO" id="GO:0008270">
    <property type="term" value="F:zinc ion binding"/>
    <property type="evidence" value="ECO:0007669"/>
    <property type="project" value="UniProtKB-KW"/>
</dbReference>
<comment type="subcellular location">
    <subcellularLocation>
        <location evidence="1">Nucleus</location>
    </subcellularLocation>
</comment>
<evidence type="ECO:0000256" key="2">
    <source>
        <dbReference type="ARBA" id="ARBA00005803"/>
    </source>
</evidence>
<dbReference type="OrthoDB" id="24526at2759"/>
<evidence type="ECO:0000256" key="4">
    <source>
        <dbReference type="ARBA" id="ARBA00022771"/>
    </source>
</evidence>
<keyword evidence="4 7" id="KW-0863">Zinc-finger</keyword>
<feature type="domain" description="RING-type" evidence="9">
    <location>
        <begin position="471"/>
        <end position="512"/>
    </location>
</feature>
<dbReference type="RefSeq" id="XP_031564139.1">
    <property type="nucleotide sequence ID" value="XM_031708279.1"/>
</dbReference>
<comment type="similarity">
    <text evidence="2">Belongs to the MDM2/MDM4 family.</text>
</comment>
<keyword evidence="3" id="KW-0479">Metal-binding</keyword>
<feature type="compositionally biased region" description="Acidic residues" evidence="8">
    <location>
        <begin position="210"/>
        <end position="228"/>
    </location>
</feature>
<dbReference type="PROSITE" id="PS50199">
    <property type="entry name" value="ZF_RANBP2_2"/>
    <property type="match status" value="1"/>
</dbReference>
<dbReference type="GO" id="GO:0043066">
    <property type="term" value="P:negative regulation of apoptotic process"/>
    <property type="evidence" value="ECO:0007669"/>
    <property type="project" value="InterPro"/>
</dbReference>
<keyword evidence="5" id="KW-0862">Zinc</keyword>
<dbReference type="CDD" id="cd16646">
    <property type="entry name" value="mRING-HC-C2H2C4_MDM2-like"/>
    <property type="match status" value="1"/>
</dbReference>
<dbReference type="KEGG" id="aten:116299605"/>
<keyword evidence="12" id="KW-1185">Reference proteome</keyword>
<dbReference type="SUPFAM" id="SSF90209">
    <property type="entry name" value="Ran binding protein zinc finger-like"/>
    <property type="match status" value="1"/>
</dbReference>
<dbReference type="FunCoup" id="A0A6P8I6B8">
    <property type="interactions" value="2626"/>
</dbReference>
<dbReference type="InterPro" id="IPR036443">
    <property type="entry name" value="Znf_RanBP2_sf"/>
</dbReference>